<dbReference type="Pfam" id="PF07703">
    <property type="entry name" value="A2M_BRD"/>
    <property type="match status" value="1"/>
</dbReference>
<dbReference type="SMART" id="SM01359">
    <property type="entry name" value="A2M_N_2"/>
    <property type="match status" value="1"/>
</dbReference>
<dbReference type="InterPro" id="IPR040839">
    <property type="entry name" value="MG4"/>
</dbReference>
<dbReference type="Gene3D" id="2.60.40.1930">
    <property type="match status" value="2"/>
</dbReference>
<dbReference type="GO" id="GO:0004866">
    <property type="term" value="F:endopeptidase inhibitor activity"/>
    <property type="evidence" value="ECO:0007669"/>
    <property type="project" value="InterPro"/>
</dbReference>
<dbReference type="FunFam" id="2.60.40.1930:FF:000001">
    <property type="entry name" value="CD109 isoform 3"/>
    <property type="match status" value="1"/>
</dbReference>
<name>A0AAD9V4B6_ACRCE</name>
<protein>
    <submittedName>
        <fullName evidence="6">CD109 antigen</fullName>
    </submittedName>
</protein>
<keyword evidence="3" id="KW-0325">Glycoprotein</keyword>
<accession>A0AAD9V4B6</accession>
<dbReference type="Pfam" id="PF17789">
    <property type="entry name" value="MG4"/>
    <property type="match status" value="1"/>
</dbReference>
<feature type="domain" description="Alpha-2-macroglobulin bait region" evidence="5">
    <location>
        <begin position="406"/>
        <end position="590"/>
    </location>
</feature>
<evidence type="ECO:0000256" key="1">
    <source>
        <dbReference type="ARBA" id="ARBA00022729"/>
    </source>
</evidence>
<keyword evidence="2" id="KW-0882">Thioester bond</keyword>
<keyword evidence="7" id="KW-1185">Reference proteome</keyword>
<gene>
    <name evidence="6" type="ORF">P5673_016376</name>
</gene>
<evidence type="ECO:0000313" key="7">
    <source>
        <dbReference type="Proteomes" id="UP001249851"/>
    </source>
</evidence>
<dbReference type="EMBL" id="JARQWQ010000035">
    <property type="protein sequence ID" value="KAK2560627.1"/>
    <property type="molecule type" value="Genomic_DNA"/>
</dbReference>
<dbReference type="PANTHER" id="PTHR11412:SF136">
    <property type="entry name" value="CD109 ANTIGEN"/>
    <property type="match status" value="1"/>
</dbReference>
<dbReference type="InterPro" id="IPR050473">
    <property type="entry name" value="A2M/Complement_sys"/>
</dbReference>
<evidence type="ECO:0000259" key="5">
    <source>
        <dbReference type="SMART" id="SM01359"/>
    </source>
</evidence>
<sequence>MFFLALMSFCAMLAAGAGEANKTYFIMAPSVFRSGQPFILQVTLSRIIPSPLQIDCGIFDAKQNRLMVKQSGNFTAGTTSEMTLQIPHGMFFPVKTYKLSVNGSGGTGFSETRYIYFKEKGFTIYIQTDKAVYKPGQNVLMRIFGVHPDLKVYTGNDPVGNKMVHWVDVSGQSGVVKKEFLLSSQPVEGNWKISVTAAEDQKAEQVFEVKPYVHGLDKKYYMSKDIPVKGGIGSFSFRKKEIVTLFKTSFPYFHDVSVMYQYHYKIFVNATFYEELTNKVASDLGRVAFSPTDVKPSFPSFNPDYFKPGLPFNVMLKVAKPNGDPLNPARLNKIRIKIKTSYSWDYSKALEETVTPSSDGFIIVSRNVPSSANHVRLEATFVDSSGTSESARLFASKSDSPSHSYVQLSTTTPSVKAGADISFRVESNFALSQLNYLVRSRGMTVTSGSHVVTPSSKETSFTIKSTESMAPAARLLVYCMKQDGEIVVDALNVNIGNPFQNNDNIRVSGKRHETDYNLLVAKLNSLTSVGHFLRDDLGNRAQSITGLVTMSIDTGGRSVVSPGDLVTVRGKASPGSFMAFRAVDKSVLLMKEDTDITVQKVLGDLQSYDSARTWYPYWEWGLGKSRRMIMPFPTSGRSAYAIFEV</sequence>
<evidence type="ECO:0000256" key="4">
    <source>
        <dbReference type="SAM" id="SignalP"/>
    </source>
</evidence>
<dbReference type="PANTHER" id="PTHR11412">
    <property type="entry name" value="MACROGLOBULIN / COMPLEMENT"/>
    <property type="match status" value="1"/>
</dbReference>
<reference evidence="6" key="2">
    <citation type="journal article" date="2023" name="Science">
        <title>Genomic signatures of disease resistance in endangered staghorn corals.</title>
        <authorList>
            <person name="Vollmer S.V."/>
            <person name="Selwyn J.D."/>
            <person name="Despard B.A."/>
            <person name="Roesel C.L."/>
        </authorList>
    </citation>
    <scope>NUCLEOTIDE SEQUENCE</scope>
    <source>
        <strain evidence="6">K2</strain>
    </source>
</reference>
<dbReference type="InterPro" id="IPR013783">
    <property type="entry name" value="Ig-like_fold"/>
</dbReference>
<evidence type="ECO:0000256" key="2">
    <source>
        <dbReference type="ARBA" id="ARBA00022966"/>
    </source>
</evidence>
<dbReference type="AlphaFoldDB" id="A0AAD9V4B6"/>
<dbReference type="InterPro" id="IPR002890">
    <property type="entry name" value="MG2"/>
</dbReference>
<comment type="caution">
    <text evidence="6">The sequence shown here is derived from an EMBL/GenBank/DDBJ whole genome shotgun (WGS) entry which is preliminary data.</text>
</comment>
<evidence type="ECO:0000313" key="6">
    <source>
        <dbReference type="EMBL" id="KAK2560627.1"/>
    </source>
</evidence>
<organism evidence="6 7">
    <name type="scientific">Acropora cervicornis</name>
    <name type="common">Staghorn coral</name>
    <dbReference type="NCBI Taxonomy" id="6130"/>
    <lineage>
        <taxon>Eukaryota</taxon>
        <taxon>Metazoa</taxon>
        <taxon>Cnidaria</taxon>
        <taxon>Anthozoa</taxon>
        <taxon>Hexacorallia</taxon>
        <taxon>Scleractinia</taxon>
        <taxon>Astrocoeniina</taxon>
        <taxon>Acroporidae</taxon>
        <taxon>Acropora</taxon>
    </lineage>
</organism>
<dbReference type="Gene3D" id="2.60.40.10">
    <property type="entry name" value="Immunoglobulins"/>
    <property type="match status" value="1"/>
</dbReference>
<evidence type="ECO:0000256" key="3">
    <source>
        <dbReference type="ARBA" id="ARBA00023180"/>
    </source>
</evidence>
<feature type="chain" id="PRO_5042081884" evidence="4">
    <location>
        <begin position="21"/>
        <end position="645"/>
    </location>
</feature>
<dbReference type="InterPro" id="IPR011625">
    <property type="entry name" value="A2M_N_BRD"/>
</dbReference>
<dbReference type="Proteomes" id="UP001249851">
    <property type="component" value="Unassembled WGS sequence"/>
</dbReference>
<proteinExistence type="predicted"/>
<feature type="signal peptide" evidence="4">
    <location>
        <begin position="1"/>
        <end position="20"/>
    </location>
</feature>
<dbReference type="Pfam" id="PF01835">
    <property type="entry name" value="MG2"/>
    <property type="match status" value="1"/>
</dbReference>
<dbReference type="Gene3D" id="2.60.40.2950">
    <property type="match status" value="1"/>
</dbReference>
<reference evidence="6" key="1">
    <citation type="journal article" date="2023" name="G3 (Bethesda)">
        <title>Whole genome assembly and annotation of the endangered Caribbean coral Acropora cervicornis.</title>
        <authorList>
            <person name="Selwyn J.D."/>
            <person name="Vollmer S.V."/>
        </authorList>
    </citation>
    <scope>NUCLEOTIDE SEQUENCE</scope>
    <source>
        <strain evidence="6">K2</strain>
    </source>
</reference>
<keyword evidence="1 4" id="KW-0732">Signal</keyword>